<feature type="compositionally biased region" description="Gly residues" evidence="1">
    <location>
        <begin position="440"/>
        <end position="456"/>
    </location>
</feature>
<evidence type="ECO:0000256" key="1">
    <source>
        <dbReference type="SAM" id="MobiDB-lite"/>
    </source>
</evidence>
<feature type="compositionally biased region" description="Low complexity" evidence="1">
    <location>
        <begin position="414"/>
        <end position="427"/>
    </location>
</feature>
<organism evidence="2 3">
    <name type="scientific">Ectocarpus siliculosus</name>
    <name type="common">Brown alga</name>
    <name type="synonym">Conferva siliculosa</name>
    <dbReference type="NCBI Taxonomy" id="2880"/>
    <lineage>
        <taxon>Eukaryota</taxon>
        <taxon>Sar</taxon>
        <taxon>Stramenopiles</taxon>
        <taxon>Ochrophyta</taxon>
        <taxon>PX clade</taxon>
        <taxon>Phaeophyceae</taxon>
        <taxon>Ectocarpales</taxon>
        <taxon>Ectocarpaceae</taxon>
        <taxon>Ectocarpus</taxon>
    </lineage>
</organism>
<proteinExistence type="predicted"/>
<sequence>MFGEDSMRECPLESSILGSIIPTLDPNPPQPFRKRKNASFADDTAPPEEPGLNPPLSTGRLGAAEAEGGAPRDRAGGDGGVAVSGGGVGEGTAVDQKDEAGSTEGRARKPRVKHGLRVLVRGTCRCGKTTILWDYCHRAAVAGHRVVLVCLKTANDSEDLSNLPRSMRAGGESDELRGWEAIALGRIGIKYVRSRDDLAWYLASLHTLKKSQWPTVIAVDDVDKIIETSAGGSGGGGGGGGGGGAALRILALLQDTAEFFDKSRAEAAATAAAAARGSTAGSTPNRTTGGTPNKTTAATPQPAERGSGGGGNTSSPQSQPSGNLRVVGGEGERFAWTPGEGSRAADGARPKGGGRDDITGEAAAVRVVTTCSTSDRGMLSLYGRFVHVVARVQNTTGPDCFSLRVDPGIGTASAPAPYLRPRPAAASGSGGFAPGFTPWDGGGGGSDGGGGGGGGSAAAAAHQEVVEYVRSQIDGSFALF</sequence>
<dbReference type="InterPro" id="IPR027417">
    <property type="entry name" value="P-loop_NTPase"/>
</dbReference>
<dbReference type="OrthoDB" id="10548042at2759"/>
<keyword evidence="3" id="KW-1185">Reference proteome</keyword>
<protein>
    <submittedName>
        <fullName evidence="2">Uncharacterized protein</fullName>
    </submittedName>
</protein>
<dbReference type="PANTHER" id="PTHR28653:SF1">
    <property type="entry name" value="ATPASE SWSAP1"/>
    <property type="match status" value="1"/>
</dbReference>
<dbReference type="SUPFAM" id="SSF52540">
    <property type="entry name" value="P-loop containing nucleoside triphosphate hydrolases"/>
    <property type="match status" value="1"/>
</dbReference>
<feature type="compositionally biased region" description="Basic and acidic residues" evidence="1">
    <location>
        <begin position="1"/>
        <end position="11"/>
    </location>
</feature>
<accession>D8LKQ1</accession>
<dbReference type="InParanoid" id="D8LKQ1"/>
<dbReference type="EMBL" id="FN649760">
    <property type="protein sequence ID" value="CBN76086.1"/>
    <property type="molecule type" value="Genomic_DNA"/>
</dbReference>
<feature type="region of interest" description="Disordered" evidence="1">
    <location>
        <begin position="1"/>
        <end position="111"/>
    </location>
</feature>
<dbReference type="AlphaFoldDB" id="D8LKQ1"/>
<dbReference type="GO" id="GO:0000724">
    <property type="term" value="P:double-strand break repair via homologous recombination"/>
    <property type="evidence" value="ECO:0007669"/>
    <property type="project" value="TreeGrafter"/>
</dbReference>
<dbReference type="Proteomes" id="UP000002630">
    <property type="component" value="Unassembled WGS sequence"/>
</dbReference>
<feature type="compositionally biased region" description="Polar residues" evidence="1">
    <location>
        <begin position="284"/>
        <end position="299"/>
    </location>
</feature>
<dbReference type="PANTHER" id="PTHR28653">
    <property type="match status" value="1"/>
</dbReference>
<dbReference type="GO" id="GO:0003697">
    <property type="term" value="F:single-stranded DNA binding"/>
    <property type="evidence" value="ECO:0007669"/>
    <property type="project" value="TreeGrafter"/>
</dbReference>
<dbReference type="GO" id="GO:0097196">
    <property type="term" value="C:Shu complex"/>
    <property type="evidence" value="ECO:0007669"/>
    <property type="project" value="TreeGrafter"/>
</dbReference>
<feature type="compositionally biased region" description="Polar residues" evidence="1">
    <location>
        <begin position="313"/>
        <end position="322"/>
    </location>
</feature>
<gene>
    <name evidence="2" type="ORF">Esi_0304_0003</name>
</gene>
<reference evidence="2 3" key="1">
    <citation type="journal article" date="2010" name="Nature">
        <title>The Ectocarpus genome and the independent evolution of multicellularity in brown algae.</title>
        <authorList>
            <person name="Cock J.M."/>
            <person name="Sterck L."/>
            <person name="Rouze P."/>
            <person name="Scornet D."/>
            <person name="Allen A.E."/>
            <person name="Amoutzias G."/>
            <person name="Anthouard V."/>
            <person name="Artiguenave F."/>
            <person name="Aury J.M."/>
            <person name="Badger J.H."/>
            <person name="Beszteri B."/>
            <person name="Billiau K."/>
            <person name="Bonnet E."/>
            <person name="Bothwell J.H."/>
            <person name="Bowler C."/>
            <person name="Boyen C."/>
            <person name="Brownlee C."/>
            <person name="Carrano C.J."/>
            <person name="Charrier B."/>
            <person name="Cho G.Y."/>
            <person name="Coelho S.M."/>
            <person name="Collen J."/>
            <person name="Corre E."/>
            <person name="Da Silva C."/>
            <person name="Delage L."/>
            <person name="Delaroque N."/>
            <person name="Dittami S.M."/>
            <person name="Doulbeau S."/>
            <person name="Elias M."/>
            <person name="Farnham G."/>
            <person name="Gachon C.M."/>
            <person name="Gschloessl B."/>
            <person name="Heesch S."/>
            <person name="Jabbari K."/>
            <person name="Jubin C."/>
            <person name="Kawai H."/>
            <person name="Kimura K."/>
            <person name="Kloareg B."/>
            <person name="Kupper F.C."/>
            <person name="Lang D."/>
            <person name="Le Bail A."/>
            <person name="Leblanc C."/>
            <person name="Lerouge P."/>
            <person name="Lohr M."/>
            <person name="Lopez P.J."/>
            <person name="Martens C."/>
            <person name="Maumus F."/>
            <person name="Michel G."/>
            <person name="Miranda-Saavedra D."/>
            <person name="Morales J."/>
            <person name="Moreau H."/>
            <person name="Motomura T."/>
            <person name="Nagasato C."/>
            <person name="Napoli C.A."/>
            <person name="Nelson D.R."/>
            <person name="Nyvall-Collen P."/>
            <person name="Peters A.F."/>
            <person name="Pommier C."/>
            <person name="Potin P."/>
            <person name="Poulain J."/>
            <person name="Quesneville H."/>
            <person name="Read B."/>
            <person name="Rensing S.A."/>
            <person name="Ritter A."/>
            <person name="Rousvoal S."/>
            <person name="Samanta M."/>
            <person name="Samson G."/>
            <person name="Schroeder D.C."/>
            <person name="Segurens B."/>
            <person name="Strittmatter M."/>
            <person name="Tonon T."/>
            <person name="Tregear J.W."/>
            <person name="Valentin K."/>
            <person name="von Dassow P."/>
            <person name="Yamagishi T."/>
            <person name="Van de Peer Y."/>
            <person name="Wincker P."/>
        </authorList>
    </citation>
    <scope>NUCLEOTIDE SEQUENCE [LARGE SCALE GENOMIC DNA]</scope>
    <source>
        <strain evidence="3">Ec32 / CCAP1310/4</strain>
    </source>
</reference>
<feature type="region of interest" description="Disordered" evidence="1">
    <location>
        <begin position="273"/>
        <end position="357"/>
    </location>
</feature>
<evidence type="ECO:0000313" key="2">
    <source>
        <dbReference type="EMBL" id="CBN76086.1"/>
    </source>
</evidence>
<name>D8LKQ1_ECTSI</name>
<evidence type="ECO:0000313" key="3">
    <source>
        <dbReference type="Proteomes" id="UP000002630"/>
    </source>
</evidence>
<feature type="compositionally biased region" description="Low complexity" evidence="1">
    <location>
        <begin position="273"/>
        <end position="283"/>
    </location>
</feature>
<feature type="compositionally biased region" description="Gly residues" evidence="1">
    <location>
        <begin position="77"/>
        <end position="90"/>
    </location>
</feature>
<feature type="compositionally biased region" description="Basic and acidic residues" evidence="1">
    <location>
        <begin position="346"/>
        <end position="357"/>
    </location>
</feature>
<feature type="compositionally biased region" description="Low complexity" evidence="1">
    <location>
        <begin position="59"/>
        <end position="69"/>
    </location>
</feature>
<feature type="region of interest" description="Disordered" evidence="1">
    <location>
        <begin position="414"/>
        <end position="457"/>
    </location>
</feature>